<protein>
    <submittedName>
        <fullName evidence="2">Uncharacterized protein</fullName>
    </submittedName>
</protein>
<keyword evidence="3" id="KW-1185">Reference proteome</keyword>
<evidence type="ECO:0000256" key="1">
    <source>
        <dbReference type="SAM" id="MobiDB-lite"/>
    </source>
</evidence>
<dbReference type="OrthoDB" id="3065467at2759"/>
<evidence type="ECO:0000313" key="2">
    <source>
        <dbReference type="EMBL" id="KAF9461195.1"/>
    </source>
</evidence>
<evidence type="ECO:0000313" key="3">
    <source>
        <dbReference type="Proteomes" id="UP000807353"/>
    </source>
</evidence>
<comment type="caution">
    <text evidence="2">The sequence shown here is derived from an EMBL/GenBank/DDBJ whole genome shotgun (WGS) entry which is preliminary data.</text>
</comment>
<sequence length="172" mass="19332">MFKCSKKCGHISKSLPGLGLHQRKCNIWYVEGGARSHRCQERAAAASLKRAILKSKIKGKKHFTVGTAGSSTGPIPEPIDNPMDIDLEDHFETPPIPKNLNRSPSPVPLTVTGRPRQNYELPRQYQDTLPEPPVIIEPPQAKIRTLPQILLIVCDRLITSLNAFEIWRDYPH</sequence>
<reference evidence="2" key="1">
    <citation type="submission" date="2020-11" db="EMBL/GenBank/DDBJ databases">
        <authorList>
            <consortium name="DOE Joint Genome Institute"/>
            <person name="Ahrendt S."/>
            <person name="Riley R."/>
            <person name="Andreopoulos W."/>
            <person name="Labutti K."/>
            <person name="Pangilinan J."/>
            <person name="Ruiz-Duenas F.J."/>
            <person name="Barrasa J.M."/>
            <person name="Sanchez-Garcia M."/>
            <person name="Camarero S."/>
            <person name="Miyauchi S."/>
            <person name="Serrano A."/>
            <person name="Linde D."/>
            <person name="Babiker R."/>
            <person name="Drula E."/>
            <person name="Ayuso-Fernandez I."/>
            <person name="Pacheco R."/>
            <person name="Padilla G."/>
            <person name="Ferreira P."/>
            <person name="Barriuso J."/>
            <person name="Kellner H."/>
            <person name="Castanera R."/>
            <person name="Alfaro M."/>
            <person name="Ramirez L."/>
            <person name="Pisabarro A.G."/>
            <person name="Kuo A."/>
            <person name="Tritt A."/>
            <person name="Lipzen A."/>
            <person name="He G."/>
            <person name="Yan M."/>
            <person name="Ng V."/>
            <person name="Cullen D."/>
            <person name="Martin F."/>
            <person name="Rosso M.-N."/>
            <person name="Henrissat B."/>
            <person name="Hibbett D."/>
            <person name="Martinez A.T."/>
            <person name="Grigoriev I.V."/>
        </authorList>
    </citation>
    <scope>NUCLEOTIDE SEQUENCE</scope>
    <source>
        <strain evidence="2">CBS 247.69</strain>
    </source>
</reference>
<feature type="region of interest" description="Disordered" evidence="1">
    <location>
        <begin position="94"/>
        <end position="114"/>
    </location>
</feature>
<dbReference type="AlphaFoldDB" id="A0A9P5Y4T1"/>
<gene>
    <name evidence="2" type="ORF">BDZ94DRAFT_825941</name>
</gene>
<accession>A0A9P5Y4T1</accession>
<name>A0A9P5Y4T1_9AGAR</name>
<proteinExistence type="predicted"/>
<dbReference type="Proteomes" id="UP000807353">
    <property type="component" value="Unassembled WGS sequence"/>
</dbReference>
<dbReference type="EMBL" id="MU150287">
    <property type="protein sequence ID" value="KAF9461195.1"/>
    <property type="molecule type" value="Genomic_DNA"/>
</dbReference>
<organism evidence="2 3">
    <name type="scientific">Collybia nuda</name>
    <dbReference type="NCBI Taxonomy" id="64659"/>
    <lineage>
        <taxon>Eukaryota</taxon>
        <taxon>Fungi</taxon>
        <taxon>Dikarya</taxon>
        <taxon>Basidiomycota</taxon>
        <taxon>Agaricomycotina</taxon>
        <taxon>Agaricomycetes</taxon>
        <taxon>Agaricomycetidae</taxon>
        <taxon>Agaricales</taxon>
        <taxon>Tricholomatineae</taxon>
        <taxon>Clitocybaceae</taxon>
        <taxon>Collybia</taxon>
    </lineage>
</organism>